<keyword evidence="4" id="KW-1185">Reference proteome</keyword>
<comment type="caution">
    <text evidence="3">The sequence shown here is derived from an EMBL/GenBank/DDBJ whole genome shotgun (WGS) entry which is preliminary data.</text>
</comment>
<feature type="chain" id="PRO_5020530656" evidence="1">
    <location>
        <begin position="19"/>
        <end position="252"/>
    </location>
</feature>
<dbReference type="CDD" id="cd04501">
    <property type="entry name" value="SGNH_hydrolase_like_4"/>
    <property type="match status" value="1"/>
</dbReference>
<dbReference type="AlphaFoldDB" id="A0A4Q7YY49"/>
<organism evidence="3 4">
    <name type="scientific">Edaphobacter modestus</name>
    <dbReference type="NCBI Taxonomy" id="388466"/>
    <lineage>
        <taxon>Bacteria</taxon>
        <taxon>Pseudomonadati</taxon>
        <taxon>Acidobacteriota</taxon>
        <taxon>Terriglobia</taxon>
        <taxon>Terriglobales</taxon>
        <taxon>Acidobacteriaceae</taxon>
        <taxon>Edaphobacter</taxon>
    </lineage>
</organism>
<feature type="signal peptide" evidence="1">
    <location>
        <begin position="1"/>
        <end position="18"/>
    </location>
</feature>
<keyword evidence="1" id="KW-0732">Signal</keyword>
<dbReference type="RefSeq" id="WP_242618022.1">
    <property type="nucleotide sequence ID" value="NZ_SHKW01000001.1"/>
</dbReference>
<dbReference type="PANTHER" id="PTHR30383">
    <property type="entry name" value="THIOESTERASE 1/PROTEASE 1/LYSOPHOSPHOLIPASE L1"/>
    <property type="match status" value="1"/>
</dbReference>
<dbReference type="PANTHER" id="PTHR30383:SF5">
    <property type="entry name" value="SGNH HYDROLASE-TYPE ESTERASE DOMAIN-CONTAINING PROTEIN"/>
    <property type="match status" value="1"/>
</dbReference>
<dbReference type="EMBL" id="SHKW01000001">
    <property type="protein sequence ID" value="RZU42065.1"/>
    <property type="molecule type" value="Genomic_DNA"/>
</dbReference>
<feature type="domain" description="SGNH hydrolase-type esterase" evidence="2">
    <location>
        <begin position="75"/>
        <end position="234"/>
    </location>
</feature>
<reference evidence="3 4" key="1">
    <citation type="submission" date="2019-02" db="EMBL/GenBank/DDBJ databases">
        <title>Genomic Encyclopedia of Archaeal and Bacterial Type Strains, Phase II (KMG-II): from individual species to whole genera.</title>
        <authorList>
            <person name="Goeker M."/>
        </authorList>
    </citation>
    <scope>NUCLEOTIDE SEQUENCE [LARGE SCALE GENOMIC DNA]</scope>
    <source>
        <strain evidence="3 4">DSM 18101</strain>
    </source>
</reference>
<dbReference type="InterPro" id="IPR036514">
    <property type="entry name" value="SGNH_hydro_sf"/>
</dbReference>
<dbReference type="InterPro" id="IPR051532">
    <property type="entry name" value="Ester_Hydrolysis_Enzymes"/>
</dbReference>
<evidence type="ECO:0000313" key="4">
    <source>
        <dbReference type="Proteomes" id="UP000292958"/>
    </source>
</evidence>
<gene>
    <name evidence="3" type="ORF">BDD14_3611</name>
</gene>
<dbReference type="GO" id="GO:0004622">
    <property type="term" value="F:phosphatidylcholine lysophospholipase activity"/>
    <property type="evidence" value="ECO:0007669"/>
    <property type="project" value="TreeGrafter"/>
</dbReference>
<evidence type="ECO:0000313" key="3">
    <source>
        <dbReference type="EMBL" id="RZU42065.1"/>
    </source>
</evidence>
<dbReference type="SUPFAM" id="SSF52266">
    <property type="entry name" value="SGNH hydrolase"/>
    <property type="match status" value="1"/>
</dbReference>
<dbReference type="Proteomes" id="UP000292958">
    <property type="component" value="Unassembled WGS sequence"/>
</dbReference>
<dbReference type="Gene3D" id="3.40.50.1110">
    <property type="entry name" value="SGNH hydrolase"/>
    <property type="match status" value="1"/>
</dbReference>
<evidence type="ECO:0000259" key="2">
    <source>
        <dbReference type="Pfam" id="PF13472"/>
    </source>
</evidence>
<protein>
    <submittedName>
        <fullName evidence="3">Lysophospholipase L1-like esterase</fullName>
    </submittedName>
</protein>
<proteinExistence type="predicted"/>
<dbReference type="Pfam" id="PF13472">
    <property type="entry name" value="Lipase_GDSL_2"/>
    <property type="match status" value="1"/>
</dbReference>
<sequence length="252" mass="27550">MRRVLLTAALSGTLWAQAPGPPAVAPQPDTAKQTDRMMKKLADWPDLARYRDEDLSLGAPKPGEQRVVFLGASITDFWGRKYGEFFPGKPYVNRGISGQVTSQLLVRFQQDVVHLSPAAVIIADAGANNISGNAGPATLEMFQNDVVSMVAVARAHHIRVILASLLPASRFPWQPEARPAAEIREWNAWLKQYAERQRMIYLDYYSALVDEQGGMKPELAFDGAVHPNTAGYAVMQPLAEKAIAEALAGTVP</sequence>
<accession>A0A4Q7YY49</accession>
<name>A0A4Q7YY49_9BACT</name>
<evidence type="ECO:0000256" key="1">
    <source>
        <dbReference type="SAM" id="SignalP"/>
    </source>
</evidence>
<dbReference type="InterPro" id="IPR013830">
    <property type="entry name" value="SGNH_hydro"/>
</dbReference>